<evidence type="ECO:0000256" key="5">
    <source>
        <dbReference type="ARBA" id="ARBA00023077"/>
    </source>
</evidence>
<evidence type="ECO:0000259" key="11">
    <source>
        <dbReference type="Pfam" id="PF00593"/>
    </source>
</evidence>
<sequence>MKKNLLLSFFLLLLIPSVVMAQQEVSGKVTSSDDGAPLPGVNVVVKGTTQGTVTDIDGNYRITVPNGNVTLVYSFIGLATQEIPLNNRTQLDIQMATDTKQLSEVIVTAAGIEREQRSLGYSVQEVDGEALSQKSTNNVFESLQGKVAGLTINQNSGAPGGGATILIRGATSLAGNSRNSPLIVVDGIPIDNDFVRGDVGSGSAEVFGSGSIGGSRGFDINPEDIAEITVLKGPAAAALYGIRAANGAIVITTKRPSGLQGTSVAVTSSFNVSRVNILPNYQNDYGQGLSFRHHSPFSSNSWGRPFGAIPNDSITDHNGNRVAYVNYPDNVRDFFNDGYLWNNNIEFSGSNGASGFIVSVGRTDQSGIIPESDLNRTNIRLAGTTEFLGKVLLSGSFQYINTQILGSPQGNNGSSVFFLLPSIPRSYDLNGRPYLNPDGTQNWYSSTDHPLWSAKNNPATNEVDRFLGNIKLGYDFTDWLSLSYQFGFDVNGENRKEVYARGSSRFNDGLIIQDELTFRLYESTLLLSANKDLNEDFNLSVTLGHNLNSTKRDRFIVQGAGITTPGINNILNTETVTVDPRNGVWSNRRLMGVFADVTLGYKDWAYLNVTGRNDWSSTLPLANNSFFYPSISGTLIFTDALGITSDFLSFGKIKAAYATVGNDATPFLTTTTYVVPSLGNNTGSINFPFQGTAAFTQSNILGNDNLKPEETSSIEFGLTLGLLNNRFNVDLTYYDQETKDQILFLQLPVSTGYTSYVTNAGSITNKGFEAVLSGQILQNGPVRWEAIVNFSRNRNKVNELAEGLDATFLSGFTGAESSAVVGEPLGVFRGSPYARDPETGELLVLGTGVNRGQLFNSTEFSVIGDPNPDWNASLINKLSWKGIRLGFQFDIQKGGDIWSNTIGFAGGLGSLEETGVDREDPRVIPGVLVDASGDFILDDAGNKIANNIQVDAQTYWRSVNGAFFEGSIFDASYVRLREITLGYSLPSAILSNTPFKTFDVSLSARNLWTYAPNLGGHIDPEVANAPGALARGLEWNSSPGLVNYGINLKFTF</sequence>
<evidence type="ECO:0000259" key="12">
    <source>
        <dbReference type="Pfam" id="PF07715"/>
    </source>
</evidence>
<evidence type="ECO:0000256" key="3">
    <source>
        <dbReference type="ARBA" id="ARBA00022452"/>
    </source>
</evidence>
<name>A0A9X1HK60_9BACT</name>
<dbReference type="InterPro" id="IPR037066">
    <property type="entry name" value="Plug_dom_sf"/>
</dbReference>
<dbReference type="NCBIfam" id="TIGR04057">
    <property type="entry name" value="SusC_RagA_signa"/>
    <property type="match status" value="1"/>
</dbReference>
<protein>
    <submittedName>
        <fullName evidence="13">SusC/RagA family TonB-linked outer membrane protein</fullName>
    </submittedName>
</protein>
<dbReference type="InterPro" id="IPR023996">
    <property type="entry name" value="TonB-dep_OMP_SusC/RagA"/>
</dbReference>
<proteinExistence type="inferred from homology"/>
<dbReference type="GO" id="GO:0009279">
    <property type="term" value="C:cell outer membrane"/>
    <property type="evidence" value="ECO:0007669"/>
    <property type="project" value="UniProtKB-SubCell"/>
</dbReference>
<keyword evidence="10" id="KW-0732">Signal</keyword>
<keyword evidence="5 9" id="KW-0798">TonB box</keyword>
<keyword evidence="14" id="KW-1185">Reference proteome</keyword>
<dbReference type="InterPro" id="IPR039426">
    <property type="entry name" value="TonB-dep_rcpt-like"/>
</dbReference>
<dbReference type="EMBL" id="JAIXNE010000001">
    <property type="protein sequence ID" value="MCA6073674.1"/>
    <property type="molecule type" value="Genomic_DNA"/>
</dbReference>
<keyword evidence="3 8" id="KW-1134">Transmembrane beta strand</keyword>
<comment type="subcellular location">
    <subcellularLocation>
        <location evidence="1 8">Cell outer membrane</location>
        <topology evidence="1 8">Multi-pass membrane protein</topology>
    </subcellularLocation>
</comment>
<dbReference type="InterPro" id="IPR008969">
    <property type="entry name" value="CarboxyPept-like_regulatory"/>
</dbReference>
<feature type="domain" description="TonB-dependent receptor plug" evidence="12">
    <location>
        <begin position="116"/>
        <end position="248"/>
    </location>
</feature>
<dbReference type="InterPro" id="IPR012910">
    <property type="entry name" value="Plug_dom"/>
</dbReference>
<dbReference type="InterPro" id="IPR036942">
    <property type="entry name" value="Beta-barrel_TonB_sf"/>
</dbReference>
<keyword evidence="7 8" id="KW-0998">Cell outer membrane</keyword>
<dbReference type="Pfam" id="PF13715">
    <property type="entry name" value="CarbopepD_reg_2"/>
    <property type="match status" value="1"/>
</dbReference>
<dbReference type="AlphaFoldDB" id="A0A9X1HK60"/>
<gene>
    <name evidence="13" type="ORF">LDX50_02290</name>
</gene>
<organism evidence="13 14">
    <name type="scientific">Fulvivirga sedimenti</name>
    <dbReference type="NCBI Taxonomy" id="2879465"/>
    <lineage>
        <taxon>Bacteria</taxon>
        <taxon>Pseudomonadati</taxon>
        <taxon>Bacteroidota</taxon>
        <taxon>Cytophagia</taxon>
        <taxon>Cytophagales</taxon>
        <taxon>Fulvivirgaceae</taxon>
        <taxon>Fulvivirga</taxon>
    </lineage>
</organism>
<feature type="domain" description="TonB-dependent receptor-like beta-barrel" evidence="11">
    <location>
        <begin position="429"/>
        <end position="1007"/>
    </location>
</feature>
<evidence type="ECO:0000256" key="10">
    <source>
        <dbReference type="SAM" id="SignalP"/>
    </source>
</evidence>
<dbReference type="Pfam" id="PF07715">
    <property type="entry name" value="Plug"/>
    <property type="match status" value="1"/>
</dbReference>
<reference evidence="13" key="1">
    <citation type="submission" date="2021-09" db="EMBL/GenBank/DDBJ databases">
        <title>Fulvivirga sp. isolated from coastal sediment.</title>
        <authorList>
            <person name="Yu H."/>
        </authorList>
    </citation>
    <scope>NUCLEOTIDE SEQUENCE</scope>
    <source>
        <strain evidence="13">1062</strain>
    </source>
</reference>
<accession>A0A9X1HK60</accession>
<feature type="signal peptide" evidence="10">
    <location>
        <begin position="1"/>
        <end position="21"/>
    </location>
</feature>
<evidence type="ECO:0000256" key="6">
    <source>
        <dbReference type="ARBA" id="ARBA00023136"/>
    </source>
</evidence>
<evidence type="ECO:0000256" key="1">
    <source>
        <dbReference type="ARBA" id="ARBA00004571"/>
    </source>
</evidence>
<evidence type="ECO:0000256" key="2">
    <source>
        <dbReference type="ARBA" id="ARBA00022448"/>
    </source>
</evidence>
<dbReference type="InterPro" id="IPR023997">
    <property type="entry name" value="TonB-dep_OMP_SusC/RagA_CS"/>
</dbReference>
<evidence type="ECO:0000313" key="14">
    <source>
        <dbReference type="Proteomes" id="UP001139409"/>
    </source>
</evidence>
<dbReference type="SUPFAM" id="SSF56935">
    <property type="entry name" value="Porins"/>
    <property type="match status" value="1"/>
</dbReference>
<dbReference type="InterPro" id="IPR000531">
    <property type="entry name" value="Beta-barrel_TonB"/>
</dbReference>
<comment type="caution">
    <text evidence="13">The sequence shown here is derived from an EMBL/GenBank/DDBJ whole genome shotgun (WGS) entry which is preliminary data.</text>
</comment>
<evidence type="ECO:0000313" key="13">
    <source>
        <dbReference type="EMBL" id="MCA6073674.1"/>
    </source>
</evidence>
<dbReference type="NCBIfam" id="TIGR04056">
    <property type="entry name" value="OMP_RagA_SusC"/>
    <property type="match status" value="1"/>
</dbReference>
<feature type="chain" id="PRO_5040746309" evidence="10">
    <location>
        <begin position="22"/>
        <end position="1052"/>
    </location>
</feature>
<keyword evidence="4 8" id="KW-0812">Transmembrane</keyword>
<dbReference type="Gene3D" id="2.60.40.1120">
    <property type="entry name" value="Carboxypeptidase-like, regulatory domain"/>
    <property type="match status" value="1"/>
</dbReference>
<dbReference type="Pfam" id="PF00593">
    <property type="entry name" value="TonB_dep_Rec_b-barrel"/>
    <property type="match status" value="1"/>
</dbReference>
<evidence type="ECO:0000256" key="8">
    <source>
        <dbReference type="PROSITE-ProRule" id="PRU01360"/>
    </source>
</evidence>
<evidence type="ECO:0000256" key="9">
    <source>
        <dbReference type="RuleBase" id="RU003357"/>
    </source>
</evidence>
<dbReference type="SUPFAM" id="SSF49464">
    <property type="entry name" value="Carboxypeptidase regulatory domain-like"/>
    <property type="match status" value="1"/>
</dbReference>
<dbReference type="Gene3D" id="2.170.130.10">
    <property type="entry name" value="TonB-dependent receptor, plug domain"/>
    <property type="match status" value="1"/>
</dbReference>
<dbReference type="RefSeq" id="WP_225696785.1">
    <property type="nucleotide sequence ID" value="NZ_JAIXNE010000001.1"/>
</dbReference>
<comment type="similarity">
    <text evidence="8 9">Belongs to the TonB-dependent receptor family.</text>
</comment>
<dbReference type="Proteomes" id="UP001139409">
    <property type="component" value="Unassembled WGS sequence"/>
</dbReference>
<evidence type="ECO:0000256" key="7">
    <source>
        <dbReference type="ARBA" id="ARBA00023237"/>
    </source>
</evidence>
<evidence type="ECO:0000256" key="4">
    <source>
        <dbReference type="ARBA" id="ARBA00022692"/>
    </source>
</evidence>
<dbReference type="Gene3D" id="2.40.170.20">
    <property type="entry name" value="TonB-dependent receptor, beta-barrel domain"/>
    <property type="match status" value="1"/>
</dbReference>
<keyword evidence="6 8" id="KW-0472">Membrane</keyword>
<keyword evidence="2 8" id="KW-0813">Transport</keyword>
<dbReference type="PROSITE" id="PS52016">
    <property type="entry name" value="TONB_DEPENDENT_REC_3"/>
    <property type="match status" value="1"/>
</dbReference>